<gene>
    <name evidence="2" type="ORF">C8D99_104126</name>
</gene>
<evidence type="ECO:0000259" key="1">
    <source>
        <dbReference type="Pfam" id="PF25263"/>
    </source>
</evidence>
<reference evidence="2 3" key="1">
    <citation type="submission" date="2019-03" db="EMBL/GenBank/DDBJ databases">
        <title>Genomic Encyclopedia of Type Strains, Phase IV (KMG-IV): sequencing the most valuable type-strain genomes for metagenomic binning, comparative biology and taxonomic classification.</title>
        <authorList>
            <person name="Goeker M."/>
        </authorList>
    </citation>
    <scope>NUCLEOTIDE SEQUENCE [LARGE SCALE GENOMIC DNA]</scope>
    <source>
        <strain evidence="2 3">DSM 25964</strain>
    </source>
</reference>
<organism evidence="2 3">
    <name type="scientific">Aminivibrio pyruvatiphilus</name>
    <dbReference type="NCBI Taxonomy" id="1005740"/>
    <lineage>
        <taxon>Bacteria</taxon>
        <taxon>Thermotogati</taxon>
        <taxon>Synergistota</taxon>
        <taxon>Synergistia</taxon>
        <taxon>Synergistales</taxon>
        <taxon>Aminobacteriaceae</taxon>
        <taxon>Aminivibrio</taxon>
    </lineage>
</organism>
<proteinExistence type="predicted"/>
<evidence type="ECO:0000313" key="2">
    <source>
        <dbReference type="EMBL" id="TDY61882.1"/>
    </source>
</evidence>
<dbReference type="AlphaFoldDB" id="A0A4R8MC73"/>
<dbReference type="RefSeq" id="WP_166670004.1">
    <property type="nucleotide sequence ID" value="NZ_SORI01000004.1"/>
</dbReference>
<protein>
    <recommendedName>
        <fullName evidence="1">DUF7863 domain-containing protein</fullName>
    </recommendedName>
</protein>
<dbReference type="NCBIfam" id="NF033445">
    <property type="entry name" value="BREX_PglZ_4"/>
    <property type="match status" value="1"/>
</dbReference>
<evidence type="ECO:0000313" key="3">
    <source>
        <dbReference type="Proteomes" id="UP000295066"/>
    </source>
</evidence>
<accession>A0A4R8MC73</accession>
<dbReference type="EMBL" id="SORI01000004">
    <property type="protein sequence ID" value="TDY61882.1"/>
    <property type="molecule type" value="Genomic_DNA"/>
</dbReference>
<comment type="caution">
    <text evidence="2">The sequence shown here is derived from an EMBL/GenBank/DDBJ whole genome shotgun (WGS) entry which is preliminary data.</text>
</comment>
<name>A0A4R8MC73_9BACT</name>
<dbReference type="Proteomes" id="UP000295066">
    <property type="component" value="Unassembled WGS sequence"/>
</dbReference>
<dbReference type="InterPro" id="IPR057185">
    <property type="entry name" value="DUF7863"/>
</dbReference>
<sequence length="791" mass="91033">MTLQEILQRLADEKKVESRFPVRLIFVDDWSQYKELETALENACDVTLELADFCSAPDVLPNFSKIFKKIEEHREKHILLLSLGEYLRLTIAREVQPQKANIPSLWYSQQAASSRTRVIIPLPCCRDLWDRVIPYDDERQRDCIWELSLPSSRVHSDHSLEPFSLNVYSQEFGEALCGTDIMQGVQTWFYKWSGMINGQRKSCRLVTNLWRNTEQISSSLINIKIISDVFDYITASLDDGGTLRREWGTAEEWTSLSQDLHYGKSLAEIIKKSLNVLVFEPISLLSRWEILSPYKRWLIWLWYRFNPSENYCGYAVKRAKSPEGILDSILYSIFDCIEKSEWIEERAKAVSALKIEEKDEYFFSQLEKVSSLETRLSLLSYKTHAEKTYAIQTINKYLKKGIDFEAVASPLRERYPLFWDYMTASDKCLSSELSTYLHWYRKHKLMNVLPLEASEMVRTIDLECFEKRYSVLKKYEKFDSFFLWIDAMGVEWLSLLLSCLRNKGNDFSVEARPVCARAPTETSYNQQWTEIDAPFKKLDALDKLAHSGVPDDNNYFSCVAHQLDQIEKVADIALNSLREHDYVLISADHGTSRLAALAFHKLPGFTPHADMAVKGYGRYCESSEAPLSKEILPEMSHIERDGKNFIVFKNHEHFTQSGNAAGKSDNDHESVGEVHGGATPEEILVPVVVLRRKVPLAPKPTLLATFVYREKDSVSLRVKFSKKISVLSAFSGEKRADCSPVESGREWQIHFSEMKQGKHLLRFEADGKMLEENCSFEVGTRGIAEDDVLGE</sequence>
<dbReference type="Pfam" id="PF25263">
    <property type="entry name" value="DUF7863"/>
    <property type="match status" value="1"/>
</dbReference>
<feature type="domain" description="DUF7863" evidence="1">
    <location>
        <begin position="241"/>
        <end position="397"/>
    </location>
</feature>
<keyword evidence="3" id="KW-1185">Reference proteome</keyword>